<keyword evidence="3" id="KW-0238">DNA-binding</keyword>
<dbReference type="Proteomes" id="UP000237822">
    <property type="component" value="Unassembled WGS sequence"/>
</dbReference>
<proteinExistence type="predicted"/>
<keyword evidence="4" id="KW-0804">Transcription</keyword>
<dbReference type="InterPro" id="IPR013324">
    <property type="entry name" value="RNA_pol_sigma_r3/r4-like"/>
</dbReference>
<evidence type="ECO:0000256" key="4">
    <source>
        <dbReference type="ARBA" id="ARBA00023163"/>
    </source>
</evidence>
<comment type="caution">
    <text evidence="8">The sequence shown here is derived from an EMBL/GenBank/DDBJ whole genome shotgun (WGS) entry which is preliminary data.</text>
</comment>
<keyword evidence="2" id="KW-0731">Sigma factor</keyword>
<dbReference type="Gene3D" id="1.20.120.1810">
    <property type="match status" value="1"/>
</dbReference>
<feature type="domain" description="RNA polymerase sigma-70 region 2" evidence="6">
    <location>
        <begin position="50"/>
        <end position="112"/>
    </location>
</feature>
<dbReference type="NCBIfam" id="TIGR02937">
    <property type="entry name" value="sigma70-ECF"/>
    <property type="match status" value="1"/>
</dbReference>
<feature type="domain" description="RNA polymerase sigma-70 region 4" evidence="7">
    <location>
        <begin position="203"/>
        <end position="251"/>
    </location>
</feature>
<dbReference type="EMBL" id="PVTI01000024">
    <property type="protein sequence ID" value="PRY54691.1"/>
    <property type="molecule type" value="Genomic_DNA"/>
</dbReference>
<dbReference type="InterPro" id="IPR007627">
    <property type="entry name" value="RNA_pol_sigma70_r2"/>
</dbReference>
<reference evidence="8 9" key="1">
    <citation type="submission" date="2018-03" db="EMBL/GenBank/DDBJ databases">
        <title>Genomic Encyclopedia of Archaeal and Bacterial Type Strains, Phase II (KMG-II): from individual species to whole genera.</title>
        <authorList>
            <person name="Goeker M."/>
        </authorList>
    </citation>
    <scope>NUCLEOTIDE SEQUENCE [LARGE SCALE GENOMIC DNA]</scope>
    <source>
        <strain evidence="8 9">ATCC BAA-1496</strain>
    </source>
</reference>
<evidence type="ECO:0000259" key="6">
    <source>
        <dbReference type="Pfam" id="PF04542"/>
    </source>
</evidence>
<dbReference type="GO" id="GO:0003677">
    <property type="term" value="F:DNA binding"/>
    <property type="evidence" value="ECO:0007669"/>
    <property type="project" value="UniProtKB-KW"/>
</dbReference>
<dbReference type="PANTHER" id="PTHR30385:SF4">
    <property type="entry name" value="RNA POLYMERASE SIGMA-E FACTOR"/>
    <property type="match status" value="1"/>
</dbReference>
<dbReference type="PRINTS" id="PR00046">
    <property type="entry name" value="SIGMA70FCT"/>
</dbReference>
<evidence type="ECO:0000256" key="3">
    <source>
        <dbReference type="ARBA" id="ARBA00023125"/>
    </source>
</evidence>
<dbReference type="GO" id="GO:0016987">
    <property type="term" value="F:sigma factor activity"/>
    <property type="evidence" value="ECO:0007669"/>
    <property type="project" value="UniProtKB-KW"/>
</dbReference>
<keyword evidence="9" id="KW-1185">Reference proteome</keyword>
<dbReference type="AlphaFoldDB" id="A0A2T0U9S6"/>
<evidence type="ECO:0000259" key="5">
    <source>
        <dbReference type="Pfam" id="PF04539"/>
    </source>
</evidence>
<evidence type="ECO:0000313" key="8">
    <source>
        <dbReference type="EMBL" id="PRY54691.1"/>
    </source>
</evidence>
<dbReference type="InterPro" id="IPR007624">
    <property type="entry name" value="RNA_pol_sigma70_r3"/>
</dbReference>
<protein>
    <submittedName>
        <fullName evidence="8">RNA polymerase sigma-B factor</fullName>
    </submittedName>
</protein>
<keyword evidence="1" id="KW-0805">Transcription regulation</keyword>
<dbReference type="SUPFAM" id="SSF88946">
    <property type="entry name" value="Sigma2 domain of RNA polymerase sigma factors"/>
    <property type="match status" value="1"/>
</dbReference>
<dbReference type="InterPro" id="IPR014284">
    <property type="entry name" value="RNA_pol_sigma-70_dom"/>
</dbReference>
<sequence length="260" mass="28418">MVAVPLSPPAPAPEQGPSPVEQLLDKAQACSNTAAAQRLRDEAICLSLDLADSLAHRYTGRGVDTDDLVQVARLGLVKAVARYRPGLGHGFAAFAVPTITGEIKKHFRDRSWAVRPPRGMQELTQRLLAEEEQLRHELGHEPDENELAARLEVAVSDIRTARNAATAYRTMSLDAPIGGRPVDVADERDLIADLATRDALHRALRTLTPREATIVRLRFVEECTQSEIGQEIGVSQMQVSRLLTSILVRLRSDLETASAA</sequence>
<feature type="domain" description="RNA polymerase sigma-70 region 3" evidence="5">
    <location>
        <begin position="122"/>
        <end position="177"/>
    </location>
</feature>
<dbReference type="InterPro" id="IPR013325">
    <property type="entry name" value="RNA_pol_sigma_r2"/>
</dbReference>
<evidence type="ECO:0000256" key="2">
    <source>
        <dbReference type="ARBA" id="ARBA00023082"/>
    </source>
</evidence>
<evidence type="ECO:0000259" key="7">
    <source>
        <dbReference type="Pfam" id="PF04545"/>
    </source>
</evidence>
<dbReference type="Pfam" id="PF04539">
    <property type="entry name" value="Sigma70_r3"/>
    <property type="match status" value="1"/>
</dbReference>
<dbReference type="InterPro" id="IPR000943">
    <property type="entry name" value="RNA_pol_sigma70"/>
</dbReference>
<dbReference type="Gene3D" id="1.20.140.160">
    <property type="match status" value="1"/>
</dbReference>
<dbReference type="PANTHER" id="PTHR30385">
    <property type="entry name" value="SIGMA FACTOR F FLAGELLAR"/>
    <property type="match status" value="1"/>
</dbReference>
<dbReference type="CDD" id="cd06171">
    <property type="entry name" value="Sigma70_r4"/>
    <property type="match status" value="1"/>
</dbReference>
<accession>A0A2T0U9S6</accession>
<dbReference type="SUPFAM" id="SSF88659">
    <property type="entry name" value="Sigma3 and sigma4 domains of RNA polymerase sigma factors"/>
    <property type="match status" value="2"/>
</dbReference>
<name>A0A2T0U9S6_9MICO</name>
<organism evidence="8 9">
    <name type="scientific">Knoellia remsis</name>
    <dbReference type="NCBI Taxonomy" id="407159"/>
    <lineage>
        <taxon>Bacteria</taxon>
        <taxon>Bacillati</taxon>
        <taxon>Actinomycetota</taxon>
        <taxon>Actinomycetes</taxon>
        <taxon>Micrococcales</taxon>
        <taxon>Intrasporangiaceae</taxon>
        <taxon>Knoellia</taxon>
    </lineage>
</organism>
<dbReference type="InterPro" id="IPR007630">
    <property type="entry name" value="RNA_pol_sigma70_r4"/>
</dbReference>
<dbReference type="Pfam" id="PF04545">
    <property type="entry name" value="Sigma70_r4"/>
    <property type="match status" value="1"/>
</dbReference>
<gene>
    <name evidence="8" type="ORF">BCF74_12425</name>
</gene>
<dbReference type="RefSeq" id="WP_170070248.1">
    <property type="nucleotide sequence ID" value="NZ_PVTI01000024.1"/>
</dbReference>
<evidence type="ECO:0000313" key="9">
    <source>
        <dbReference type="Proteomes" id="UP000237822"/>
    </source>
</evidence>
<evidence type="ECO:0000256" key="1">
    <source>
        <dbReference type="ARBA" id="ARBA00023015"/>
    </source>
</evidence>
<dbReference type="Pfam" id="PF04542">
    <property type="entry name" value="Sigma70_r2"/>
    <property type="match status" value="1"/>
</dbReference>
<dbReference type="GO" id="GO:0006352">
    <property type="term" value="P:DNA-templated transcription initiation"/>
    <property type="evidence" value="ECO:0007669"/>
    <property type="project" value="InterPro"/>
</dbReference>